<evidence type="ECO:0000256" key="2">
    <source>
        <dbReference type="ARBA" id="ARBA00022598"/>
    </source>
</evidence>
<keyword evidence="2 5" id="KW-0436">Ligase</keyword>
<name>A0A0A7PK64_9SPHN</name>
<dbReference type="InterPro" id="IPR045851">
    <property type="entry name" value="AMP-bd_C_sf"/>
</dbReference>
<dbReference type="InterPro" id="IPR025110">
    <property type="entry name" value="AMP-bd_C"/>
</dbReference>
<dbReference type="STRING" id="1515612.SKP52_13575"/>
<dbReference type="PANTHER" id="PTHR43201:SF5">
    <property type="entry name" value="MEDIUM-CHAIN ACYL-COA LIGASE ACSF2, MITOCHONDRIAL"/>
    <property type="match status" value="1"/>
</dbReference>
<evidence type="ECO:0000313" key="6">
    <source>
        <dbReference type="Proteomes" id="UP000030907"/>
    </source>
</evidence>
<dbReference type="GO" id="GO:0006631">
    <property type="term" value="P:fatty acid metabolic process"/>
    <property type="evidence" value="ECO:0007669"/>
    <property type="project" value="TreeGrafter"/>
</dbReference>
<accession>A0A0A7PK64</accession>
<dbReference type="KEGG" id="sphk:SKP52_13575"/>
<dbReference type="InterPro" id="IPR042099">
    <property type="entry name" value="ANL_N_sf"/>
</dbReference>
<dbReference type="SUPFAM" id="SSF56801">
    <property type="entry name" value="Acetyl-CoA synthetase-like"/>
    <property type="match status" value="1"/>
</dbReference>
<dbReference type="Pfam" id="PF00501">
    <property type="entry name" value="AMP-binding"/>
    <property type="match status" value="1"/>
</dbReference>
<organism evidence="5 6">
    <name type="scientific">Sphingopyxis fribergensis</name>
    <dbReference type="NCBI Taxonomy" id="1515612"/>
    <lineage>
        <taxon>Bacteria</taxon>
        <taxon>Pseudomonadati</taxon>
        <taxon>Pseudomonadota</taxon>
        <taxon>Alphaproteobacteria</taxon>
        <taxon>Sphingomonadales</taxon>
        <taxon>Sphingomonadaceae</taxon>
        <taxon>Sphingopyxis</taxon>
    </lineage>
</organism>
<dbReference type="PROSITE" id="PS00455">
    <property type="entry name" value="AMP_BINDING"/>
    <property type="match status" value="1"/>
</dbReference>
<keyword evidence="6" id="KW-1185">Reference proteome</keyword>
<dbReference type="EMBL" id="CP009122">
    <property type="protein sequence ID" value="AJA09603.1"/>
    <property type="molecule type" value="Genomic_DNA"/>
</dbReference>
<feature type="domain" description="AMP-dependent synthetase/ligase" evidence="3">
    <location>
        <begin position="42"/>
        <end position="406"/>
    </location>
</feature>
<dbReference type="HOGENOM" id="CLU_000022_59_7_5"/>
<dbReference type="GO" id="GO:0031956">
    <property type="term" value="F:medium-chain fatty acid-CoA ligase activity"/>
    <property type="evidence" value="ECO:0007669"/>
    <property type="project" value="TreeGrafter"/>
</dbReference>
<dbReference type="InterPro" id="IPR000873">
    <property type="entry name" value="AMP-dep_synth/lig_dom"/>
</dbReference>
<dbReference type="Proteomes" id="UP000030907">
    <property type="component" value="Chromosome"/>
</dbReference>
<evidence type="ECO:0000313" key="5">
    <source>
        <dbReference type="EMBL" id="AJA09603.1"/>
    </source>
</evidence>
<protein>
    <submittedName>
        <fullName evidence="5">AMP-dependent synthetase and ligase</fullName>
    </submittedName>
</protein>
<dbReference type="PANTHER" id="PTHR43201">
    <property type="entry name" value="ACYL-COA SYNTHETASE"/>
    <property type="match status" value="1"/>
</dbReference>
<proteinExistence type="inferred from homology"/>
<dbReference type="Gene3D" id="3.30.300.30">
    <property type="match status" value="1"/>
</dbReference>
<feature type="domain" description="AMP-binding enzyme C-terminal" evidence="4">
    <location>
        <begin position="457"/>
        <end position="534"/>
    </location>
</feature>
<dbReference type="Gene3D" id="3.40.50.12780">
    <property type="entry name" value="N-terminal domain of ligase-like"/>
    <property type="match status" value="1"/>
</dbReference>
<dbReference type="AlphaFoldDB" id="A0A0A7PK64"/>
<comment type="similarity">
    <text evidence="1">Belongs to the ATP-dependent AMP-binding enzyme family.</text>
</comment>
<sequence length="548" mass="59497">MREGVLDPSGWRLWRSQDEMKDLVKTGVWENRTTWQDAVAFAQSDPDGVAIWFDDGSELTYRQGCEEAITLAASLTELSLRKGDVVSANLPNWREMAIINLACCALGLVINPIIPIYRDREVGFILKDAGSRLLFTPGGTGSFDYLAMAARIAAMTPSLEHIVTVRPGESESATLSYAELIEKGNPEQFEAAEVDPSHVKLLMYTSGTTGIPKGVLHSHNTLRRSAANSREARGVGEGDITLMASPVTHVTGYSSLEQAFNSPIKTALMSRWDKAAAIDFINRTGATLTVGATPFLKELLDEAEARGTGLPSLRQFACGGAEVSPQLIVRAHETLDNCRCFRVFGSTEVPLVTQGYLRPEHANLAAETDGRIYNYDVRIVDADGRDVAPGEEGEILARGPSMFLGYTDWQETMKAVDGNGYFHTGDLVRAGPEGSIVVSGRLKDLIIRGGENLSAKEIEDVLSLHPAIQEAAVVSMPDPRLGEGVCAFLVLQADCPAPSVGELSQFVRQQGLAPQKAPARIEVISKFPMTASGKIQKNVLRERIREII</sequence>
<reference evidence="5 6" key="1">
    <citation type="journal article" date="2015" name="Int. J. Syst. Evol. Microbiol.">
        <title>Description of Sphingopyxis fribergensis sp. nov. - a soil bacterium with the ability to degrade styrene and phenylacetic acid.</title>
        <authorList>
            <person name="Oelschlagel M."/>
            <person name="Ruckert C."/>
            <person name="Kalinowski J."/>
            <person name="Schmidt G."/>
            <person name="Schlomann M."/>
            <person name="Tischler D."/>
        </authorList>
    </citation>
    <scope>NUCLEOTIDE SEQUENCE [LARGE SCALE GENOMIC DNA]</scope>
    <source>
        <strain evidence="5 6">Kp5.2</strain>
    </source>
</reference>
<evidence type="ECO:0000256" key="1">
    <source>
        <dbReference type="ARBA" id="ARBA00006432"/>
    </source>
</evidence>
<evidence type="ECO:0000259" key="3">
    <source>
        <dbReference type="Pfam" id="PF00501"/>
    </source>
</evidence>
<dbReference type="InterPro" id="IPR020845">
    <property type="entry name" value="AMP-binding_CS"/>
</dbReference>
<gene>
    <name evidence="5" type="ORF">SKP52_13575</name>
</gene>
<dbReference type="Pfam" id="PF13193">
    <property type="entry name" value="AMP-binding_C"/>
    <property type="match status" value="1"/>
</dbReference>
<evidence type="ECO:0000259" key="4">
    <source>
        <dbReference type="Pfam" id="PF13193"/>
    </source>
</evidence>